<dbReference type="Gene3D" id="1.50.10.10">
    <property type="match status" value="1"/>
</dbReference>
<comment type="caution">
    <text evidence="2">The sequence shown here is derived from an EMBL/GenBank/DDBJ whole genome shotgun (WGS) entry which is preliminary data.</text>
</comment>
<feature type="domain" description="GH15-like" evidence="1">
    <location>
        <begin position="135"/>
        <end position="317"/>
    </location>
</feature>
<dbReference type="PANTHER" id="PTHR31616:SF0">
    <property type="entry name" value="GLUCAN 1,4-ALPHA-GLUCOSIDASE"/>
    <property type="match status" value="1"/>
</dbReference>
<dbReference type="InterPro" id="IPR012341">
    <property type="entry name" value="6hp_glycosidase-like_sf"/>
</dbReference>
<accession>A0AA41EMN0</accession>
<dbReference type="InterPro" id="IPR008928">
    <property type="entry name" value="6-hairpin_glycosidase_sf"/>
</dbReference>
<dbReference type="RefSeq" id="WP_039104609.1">
    <property type="nucleotide sequence ID" value="NZ_CAKMAP010000002.1"/>
</dbReference>
<proteinExistence type="predicted"/>
<dbReference type="Proteomes" id="UP000676478">
    <property type="component" value="Unassembled WGS sequence"/>
</dbReference>
<evidence type="ECO:0000313" key="2">
    <source>
        <dbReference type="EMBL" id="MBS1009505.1"/>
    </source>
</evidence>
<dbReference type="EMBL" id="JAERKF010000001">
    <property type="protein sequence ID" value="MBS1009505.1"/>
    <property type="molecule type" value="Genomic_DNA"/>
</dbReference>
<name>A0AA41EMN0_LEVBR</name>
<evidence type="ECO:0000259" key="1">
    <source>
        <dbReference type="Pfam" id="PF00723"/>
    </source>
</evidence>
<organism evidence="2 3">
    <name type="scientific">Levilactobacillus brevis</name>
    <name type="common">Lactobacillus brevis</name>
    <dbReference type="NCBI Taxonomy" id="1580"/>
    <lineage>
        <taxon>Bacteria</taxon>
        <taxon>Bacillati</taxon>
        <taxon>Bacillota</taxon>
        <taxon>Bacilli</taxon>
        <taxon>Lactobacillales</taxon>
        <taxon>Lactobacillaceae</taxon>
        <taxon>Levilactobacillus</taxon>
    </lineage>
</organism>
<reference evidence="2" key="1">
    <citation type="submission" date="2020-12" db="EMBL/GenBank/DDBJ databases">
        <authorList>
            <person name="Mcmullen J.G."/>
        </authorList>
    </citation>
    <scope>NUCLEOTIDE SEQUENCE</scope>
    <source>
        <strain evidence="2">Dm-2019-70</strain>
    </source>
</reference>
<protein>
    <recommendedName>
        <fullName evidence="1">GH15-like domain-containing protein</fullName>
    </recommendedName>
</protein>
<evidence type="ECO:0000313" key="3">
    <source>
        <dbReference type="Proteomes" id="UP000676478"/>
    </source>
</evidence>
<dbReference type="GO" id="GO:0005975">
    <property type="term" value="P:carbohydrate metabolic process"/>
    <property type="evidence" value="ECO:0007669"/>
    <property type="project" value="InterPro"/>
</dbReference>
<reference evidence="2" key="2">
    <citation type="submission" date="2022-09" db="EMBL/GenBank/DDBJ databases">
        <title>Genome-inferred correspondence between phylogeny and metabolic traits in the wild Drosophila gut microbiome.</title>
        <authorList>
            <person name="Bueno E."/>
            <person name="Blow F."/>
            <person name="Douglas A.E."/>
        </authorList>
    </citation>
    <scope>NUCLEOTIDE SEQUENCE</scope>
    <source>
        <strain evidence="2">Dm-2019-70</strain>
    </source>
</reference>
<dbReference type="PANTHER" id="PTHR31616">
    <property type="entry name" value="TREHALASE"/>
    <property type="match status" value="1"/>
</dbReference>
<dbReference type="Pfam" id="PF00723">
    <property type="entry name" value="Glyco_hydro_15"/>
    <property type="match status" value="2"/>
</dbReference>
<feature type="domain" description="GH15-like" evidence="1">
    <location>
        <begin position="7"/>
        <end position="76"/>
    </location>
</feature>
<dbReference type="GO" id="GO:0004553">
    <property type="term" value="F:hydrolase activity, hydrolyzing O-glycosyl compounds"/>
    <property type="evidence" value="ECO:0007669"/>
    <property type="project" value="TreeGrafter"/>
</dbReference>
<dbReference type="SUPFAM" id="SSF48208">
    <property type="entry name" value="Six-hairpin glycosidases"/>
    <property type="match status" value="1"/>
</dbReference>
<dbReference type="InterPro" id="IPR011613">
    <property type="entry name" value="GH15-like"/>
</dbReference>
<sequence length="393" mass="45241">MTDKTQRRKAIVKKSIDVILNNQEDNGSYPASPTFPQFHYCWLRDGMFTAEAALEIGHAKEAKKFYQWVNRTLIKHKSIVEGLELKLKNKEKLTSADFLPARFTMTGDLEEPNTDGKPFFFYKWPKLYALEGLGKDGDWPNFQTDCYGAWLWGVANYIKTTDDKAFLIECQSSIDLTIKYLKLTWTMPCFDPWEEYGTKRNIASLGSIAGGLQAINEFYEDEKISGLIEAIKQTILDSAVENGGVFPKYIGASHIDGNSLWLTIPYKVFPIDHPYVVATIKRLEKELLVNGGVKRYYNDVYYGGGEWIVLTCWLGLYYLEADEPKKATALLEWVESHTEKGYAFPEQSLEALNYPEFKDDWQNKWWGESPAPLLWSHAMYLIFLKKYEAAIHE</sequence>
<dbReference type="AlphaFoldDB" id="A0AA41EMN0"/>
<gene>
    <name evidence="2" type="ORF">JK167_01495</name>
</gene>